<dbReference type="Gene3D" id="3.90.550.10">
    <property type="entry name" value="Spore Coat Polysaccharide Biosynthesis Protein SpsA, Chain A"/>
    <property type="match status" value="1"/>
</dbReference>
<feature type="transmembrane region" description="Helical" evidence="5">
    <location>
        <begin position="263"/>
        <end position="281"/>
    </location>
</feature>
<evidence type="ECO:0000256" key="1">
    <source>
        <dbReference type="ARBA" id="ARBA00004141"/>
    </source>
</evidence>
<keyword evidence="2 5" id="KW-0812">Transmembrane</keyword>
<comment type="caution">
    <text evidence="8">The sequence shown here is derived from an EMBL/GenBank/DDBJ whole genome shotgun (WGS) entry which is preliminary data.</text>
</comment>
<evidence type="ECO:0000256" key="3">
    <source>
        <dbReference type="ARBA" id="ARBA00022989"/>
    </source>
</evidence>
<dbReference type="Pfam" id="PF04138">
    <property type="entry name" value="GtrA_DPMS_TM"/>
    <property type="match status" value="1"/>
</dbReference>
<reference evidence="8" key="2">
    <citation type="journal article" date="2021" name="PeerJ">
        <title>Extensive microbial diversity within the chicken gut microbiome revealed by metagenomics and culture.</title>
        <authorList>
            <person name="Gilroy R."/>
            <person name="Ravi A."/>
            <person name="Getino M."/>
            <person name="Pursley I."/>
            <person name="Horton D.L."/>
            <person name="Alikhan N.F."/>
            <person name="Baker D."/>
            <person name="Gharbi K."/>
            <person name="Hall N."/>
            <person name="Watson M."/>
            <person name="Adriaenssens E.M."/>
            <person name="Foster-Nyarko E."/>
            <person name="Jarju S."/>
            <person name="Secka A."/>
            <person name="Antonio M."/>
            <person name="Oren A."/>
            <person name="Chaudhuri R.R."/>
            <person name="La Ragione R."/>
            <person name="Hildebrand F."/>
            <person name="Pallen M.J."/>
        </authorList>
    </citation>
    <scope>NUCLEOTIDE SEQUENCE</scope>
    <source>
        <strain evidence="8">ChiW13-3771</strain>
    </source>
</reference>
<dbReference type="GO" id="GO:0016020">
    <property type="term" value="C:membrane"/>
    <property type="evidence" value="ECO:0007669"/>
    <property type="project" value="UniProtKB-SubCell"/>
</dbReference>
<dbReference type="SUPFAM" id="SSF53448">
    <property type="entry name" value="Nucleotide-diphospho-sugar transferases"/>
    <property type="match status" value="1"/>
</dbReference>
<proteinExistence type="predicted"/>
<dbReference type="InterPro" id="IPR029044">
    <property type="entry name" value="Nucleotide-diphossugar_trans"/>
</dbReference>
<name>A0A9D1EHF3_9FIRM</name>
<dbReference type="AlphaFoldDB" id="A0A9D1EHF3"/>
<evidence type="ECO:0000313" key="9">
    <source>
        <dbReference type="Proteomes" id="UP000824201"/>
    </source>
</evidence>
<evidence type="ECO:0000256" key="2">
    <source>
        <dbReference type="ARBA" id="ARBA00022692"/>
    </source>
</evidence>
<feature type="domain" description="Glycosyltransferase 2-like" evidence="6">
    <location>
        <begin position="6"/>
        <end position="138"/>
    </location>
</feature>
<dbReference type="GO" id="GO:0006487">
    <property type="term" value="P:protein N-linked glycosylation"/>
    <property type="evidence" value="ECO:0007669"/>
    <property type="project" value="TreeGrafter"/>
</dbReference>
<organism evidence="8 9">
    <name type="scientific">Candidatus Fimimorpha faecalis</name>
    <dbReference type="NCBI Taxonomy" id="2840824"/>
    <lineage>
        <taxon>Bacteria</taxon>
        <taxon>Bacillati</taxon>
        <taxon>Bacillota</taxon>
        <taxon>Clostridia</taxon>
        <taxon>Eubacteriales</taxon>
        <taxon>Candidatus Fimimorpha</taxon>
    </lineage>
</organism>
<gene>
    <name evidence="8" type="ORF">IAC96_14170</name>
</gene>
<evidence type="ECO:0000256" key="5">
    <source>
        <dbReference type="SAM" id="Phobius"/>
    </source>
</evidence>
<dbReference type="InterPro" id="IPR001173">
    <property type="entry name" value="Glyco_trans_2-like"/>
</dbReference>
<dbReference type="GO" id="GO:0000271">
    <property type="term" value="P:polysaccharide biosynthetic process"/>
    <property type="evidence" value="ECO:0007669"/>
    <property type="project" value="InterPro"/>
</dbReference>
<dbReference type="InterPro" id="IPR007267">
    <property type="entry name" value="GtrA_DPMS_TM"/>
</dbReference>
<dbReference type="Proteomes" id="UP000824201">
    <property type="component" value="Unassembled WGS sequence"/>
</dbReference>
<feature type="transmembrane region" description="Helical" evidence="5">
    <location>
        <begin position="329"/>
        <end position="348"/>
    </location>
</feature>
<evidence type="ECO:0000256" key="4">
    <source>
        <dbReference type="ARBA" id="ARBA00023136"/>
    </source>
</evidence>
<keyword evidence="4 5" id="KW-0472">Membrane</keyword>
<feature type="transmembrane region" description="Helical" evidence="5">
    <location>
        <begin position="302"/>
        <end position="323"/>
    </location>
</feature>
<feature type="domain" description="GtrA/DPMS transmembrane" evidence="7">
    <location>
        <begin position="232"/>
        <end position="356"/>
    </location>
</feature>
<keyword evidence="3 5" id="KW-1133">Transmembrane helix</keyword>
<evidence type="ECO:0000259" key="6">
    <source>
        <dbReference type="Pfam" id="PF00535"/>
    </source>
</evidence>
<reference evidence="8" key="1">
    <citation type="submission" date="2020-10" db="EMBL/GenBank/DDBJ databases">
        <authorList>
            <person name="Gilroy R."/>
        </authorList>
    </citation>
    <scope>NUCLEOTIDE SEQUENCE</scope>
    <source>
        <strain evidence="8">ChiW13-3771</strain>
    </source>
</reference>
<dbReference type="CDD" id="cd04179">
    <property type="entry name" value="DPM_DPG-synthase_like"/>
    <property type="match status" value="1"/>
</dbReference>
<feature type="transmembrane region" description="Helical" evidence="5">
    <location>
        <begin position="229"/>
        <end position="251"/>
    </location>
</feature>
<dbReference type="EMBL" id="DVHN01000197">
    <property type="protein sequence ID" value="HIR90086.1"/>
    <property type="molecule type" value="Genomic_DNA"/>
</dbReference>
<accession>A0A9D1EHF3</accession>
<evidence type="ECO:0000259" key="7">
    <source>
        <dbReference type="Pfam" id="PF04138"/>
    </source>
</evidence>
<dbReference type="PANTHER" id="PTHR10859:SF114">
    <property type="entry name" value="DOLICHOL-PHOSPHATE MANNOSYLTRANSFERASE"/>
    <property type="match status" value="1"/>
</dbReference>
<comment type="subcellular location">
    <subcellularLocation>
        <location evidence="1">Membrane</location>
        <topology evidence="1">Multi-pass membrane protein</topology>
    </subcellularLocation>
</comment>
<dbReference type="Pfam" id="PF00535">
    <property type="entry name" value="Glycos_transf_2"/>
    <property type="match status" value="1"/>
</dbReference>
<protein>
    <submittedName>
        <fullName evidence="8">Bifunctional glycosyltransferase family 2/GtrA family protein</fullName>
    </submittedName>
</protein>
<evidence type="ECO:0000313" key="8">
    <source>
        <dbReference type="EMBL" id="HIR90086.1"/>
    </source>
</evidence>
<dbReference type="PANTHER" id="PTHR10859">
    <property type="entry name" value="GLYCOSYL TRANSFERASE"/>
    <property type="match status" value="1"/>
</dbReference>
<sequence length="358" mass="40782">MEGNVSVIIPSLNPDQKLIQVVEGLIQVGFNDIILVNDGSDQAHMQPFQTVARYSQCTILTHEQNRGKGRALKTAFSYILKNRPNCLGVVTVDGDNQHRAKDIAACAEAMLKTKDQVILGCRDFSGDHVPPRSKFGNNMTSWVFRYICGLKISDTQTGLRAIPRQYLSDFIELRGERFEYETNMLLRLKEKKIPFREVTIETVYIEENASSHFNPIVDSFKIYKLIFAYFFKFVFSSAASCLLDLGLYTVIGMLIKSFFSLKQSIFVATILARVGSSLFNFTLNQTVVFHSKEPAKQTIVKYYILCIFQMLLSYGGVWGIVSILQLERYGASVIVKIIVDCILFLFSYQIQKKWIFKK</sequence>